<dbReference type="Proteomes" id="UP000026739">
    <property type="component" value="Unassembled WGS sequence"/>
</dbReference>
<comment type="caution">
    <text evidence="1">The sequence shown here is derived from an EMBL/GenBank/DDBJ whole genome shotgun (WGS) entry which is preliminary data.</text>
</comment>
<accession>A0A059KY16</accession>
<name>A0A059KY16_9PSED</name>
<organism evidence="1 2">
    <name type="scientific">Pseudomonas mandelii PD30</name>
    <dbReference type="NCBI Taxonomy" id="1419583"/>
    <lineage>
        <taxon>Bacteria</taxon>
        <taxon>Pseudomonadati</taxon>
        <taxon>Pseudomonadota</taxon>
        <taxon>Gammaproteobacteria</taxon>
        <taxon>Pseudomonadales</taxon>
        <taxon>Pseudomonadaceae</taxon>
        <taxon>Pseudomonas</taxon>
    </lineage>
</organism>
<dbReference type="AlphaFoldDB" id="A0A059KY16"/>
<evidence type="ECO:0000313" key="2">
    <source>
        <dbReference type="Proteomes" id="UP000026739"/>
    </source>
</evidence>
<dbReference type="EMBL" id="AZQQ01000096">
    <property type="protein sequence ID" value="KDD66725.1"/>
    <property type="molecule type" value="Genomic_DNA"/>
</dbReference>
<sequence length="62" mass="7042">MNENGRHQGARFFVSTNKEVRQHLSDLPAPSEIKDCVRKWLKRGLSHGQLLNGRKSIAPQFG</sequence>
<protein>
    <submittedName>
        <fullName evidence="1">Uncharacterized protein</fullName>
    </submittedName>
</protein>
<evidence type="ECO:0000313" key="1">
    <source>
        <dbReference type="EMBL" id="KDD66725.1"/>
    </source>
</evidence>
<gene>
    <name evidence="1" type="ORF">V466_23060</name>
</gene>
<proteinExistence type="predicted"/>
<reference evidence="1 2" key="1">
    <citation type="submission" date="2013-12" db="EMBL/GenBank/DDBJ databases">
        <authorList>
            <person name="Formusa P.A."/>
            <person name="Habash M."/>
            <person name="Lee H."/>
            <person name="Trevors J.T."/>
        </authorList>
    </citation>
    <scope>NUCLEOTIDE SEQUENCE [LARGE SCALE GENOMIC DNA]</scope>
    <source>
        <strain evidence="1 2">PD30</strain>
    </source>
</reference>